<dbReference type="AlphaFoldDB" id="H2YII0"/>
<dbReference type="InterPro" id="IPR037059">
    <property type="entry name" value="RHD_DNA_bind_dom_sf"/>
</dbReference>
<dbReference type="Gene3D" id="1.25.40.20">
    <property type="entry name" value="Ankyrin repeat-containing domain"/>
    <property type="match status" value="1"/>
</dbReference>
<evidence type="ECO:0000313" key="13">
    <source>
        <dbReference type="Ensembl" id="ENSCSAVP00000005129.1"/>
    </source>
</evidence>
<dbReference type="InterPro" id="IPR014756">
    <property type="entry name" value="Ig_E-set"/>
</dbReference>
<evidence type="ECO:0000256" key="3">
    <source>
        <dbReference type="ARBA" id="ARBA00022490"/>
    </source>
</evidence>
<feature type="domain" description="RHD" evidence="12">
    <location>
        <begin position="1"/>
        <end position="204"/>
    </location>
</feature>
<dbReference type="SUPFAM" id="SSF81296">
    <property type="entry name" value="E set domains"/>
    <property type="match status" value="1"/>
</dbReference>
<dbReference type="PANTHER" id="PTHR24169">
    <property type="entry name" value="NUCLEAR FACTOR NF-KAPPA-B PROTEIN"/>
    <property type="match status" value="1"/>
</dbReference>
<reference evidence="13" key="2">
    <citation type="submission" date="2025-08" db="UniProtKB">
        <authorList>
            <consortium name="Ensembl"/>
        </authorList>
    </citation>
    <scope>IDENTIFICATION</scope>
</reference>
<dbReference type="PROSITE" id="PS50088">
    <property type="entry name" value="ANK_REPEAT"/>
    <property type="match status" value="2"/>
</dbReference>
<dbReference type="SUPFAM" id="SSF49417">
    <property type="entry name" value="p53-like transcription factors"/>
    <property type="match status" value="1"/>
</dbReference>
<dbReference type="Proteomes" id="UP000007875">
    <property type="component" value="Unassembled WGS sequence"/>
</dbReference>
<keyword evidence="9" id="KW-0804">Transcription</keyword>
<dbReference type="InterPro" id="IPR000451">
    <property type="entry name" value="NFkB/Dor"/>
</dbReference>
<dbReference type="FunFam" id="2.60.40.10:FF:000046">
    <property type="entry name" value="Nuclear factor NF-kappa-B p105 subunit"/>
    <property type="match status" value="1"/>
</dbReference>
<evidence type="ECO:0000256" key="7">
    <source>
        <dbReference type="ARBA" id="ARBA00023125"/>
    </source>
</evidence>
<dbReference type="InterPro" id="IPR011539">
    <property type="entry name" value="RHD_DNA_bind_dom"/>
</dbReference>
<evidence type="ECO:0000256" key="4">
    <source>
        <dbReference type="ARBA" id="ARBA00022737"/>
    </source>
</evidence>
<dbReference type="SMART" id="SM00248">
    <property type="entry name" value="ANK"/>
    <property type="match status" value="7"/>
</dbReference>
<dbReference type="PRINTS" id="PR00057">
    <property type="entry name" value="NFKBTNSCPFCT"/>
</dbReference>
<evidence type="ECO:0000313" key="14">
    <source>
        <dbReference type="Proteomes" id="UP000007875"/>
    </source>
</evidence>
<dbReference type="Gene3D" id="1.10.533.10">
    <property type="entry name" value="Death Domain, Fas"/>
    <property type="match status" value="1"/>
</dbReference>
<dbReference type="InterPro" id="IPR036770">
    <property type="entry name" value="Ankyrin_rpt-contain_sf"/>
</dbReference>
<dbReference type="PROSITE" id="PS50297">
    <property type="entry name" value="ANK_REP_REGION"/>
    <property type="match status" value="1"/>
</dbReference>
<keyword evidence="7" id="KW-0238">DNA-binding</keyword>
<dbReference type="GO" id="GO:0005634">
    <property type="term" value="C:nucleus"/>
    <property type="evidence" value="ECO:0007669"/>
    <property type="project" value="UniProtKB-SubCell"/>
</dbReference>
<keyword evidence="4" id="KW-0677">Repeat</keyword>
<dbReference type="CDD" id="cd07883">
    <property type="entry name" value="RHD-n_NFkB"/>
    <property type="match status" value="1"/>
</dbReference>
<dbReference type="InterPro" id="IPR033926">
    <property type="entry name" value="IPT_NFkappaB"/>
</dbReference>
<accession>H2YII0</accession>
<organism evidence="13 14">
    <name type="scientific">Ciona savignyi</name>
    <name type="common">Pacific transparent sea squirt</name>
    <dbReference type="NCBI Taxonomy" id="51511"/>
    <lineage>
        <taxon>Eukaryota</taxon>
        <taxon>Metazoa</taxon>
        <taxon>Chordata</taxon>
        <taxon>Tunicata</taxon>
        <taxon>Ascidiacea</taxon>
        <taxon>Phlebobranchia</taxon>
        <taxon>Cionidae</taxon>
        <taxon>Ciona</taxon>
    </lineage>
</organism>
<keyword evidence="10" id="KW-0539">Nucleus</keyword>
<dbReference type="Gene3D" id="2.60.40.340">
    <property type="entry name" value="Rel homology domain (RHD), DNA-binding domain"/>
    <property type="match status" value="1"/>
</dbReference>
<dbReference type="GO" id="GO:0000978">
    <property type="term" value="F:RNA polymerase II cis-regulatory region sequence-specific DNA binding"/>
    <property type="evidence" value="ECO:0007669"/>
    <property type="project" value="TreeGrafter"/>
</dbReference>
<evidence type="ECO:0000259" key="12">
    <source>
        <dbReference type="PROSITE" id="PS50254"/>
    </source>
</evidence>
<dbReference type="InterPro" id="IPR011029">
    <property type="entry name" value="DEATH-like_dom_sf"/>
</dbReference>
<dbReference type="Pfam" id="PF16179">
    <property type="entry name" value="RHD_dimer"/>
    <property type="match status" value="1"/>
</dbReference>
<dbReference type="GeneTree" id="ENSGT00940000164992"/>
<dbReference type="InterPro" id="IPR030492">
    <property type="entry name" value="RHD_CS"/>
</dbReference>
<keyword evidence="5" id="KW-0805">Transcription regulation</keyword>
<dbReference type="PROSITE" id="PS01204">
    <property type="entry name" value="REL_1"/>
    <property type="match status" value="1"/>
</dbReference>
<feature type="repeat" description="ANK" evidence="11">
    <location>
        <begin position="502"/>
        <end position="534"/>
    </location>
</feature>
<dbReference type="Pfam" id="PF12796">
    <property type="entry name" value="Ank_2"/>
    <property type="match status" value="1"/>
</dbReference>
<dbReference type="OMA" id="SPNQQNH"/>
<proteinExistence type="predicted"/>
<dbReference type="SMART" id="SM00429">
    <property type="entry name" value="IPT"/>
    <property type="match status" value="1"/>
</dbReference>
<evidence type="ECO:0000256" key="1">
    <source>
        <dbReference type="ARBA" id="ARBA00004123"/>
    </source>
</evidence>
<evidence type="ECO:0000256" key="9">
    <source>
        <dbReference type="ARBA" id="ARBA00023163"/>
    </source>
</evidence>
<keyword evidence="8" id="KW-0010">Activator</keyword>
<evidence type="ECO:0000256" key="5">
    <source>
        <dbReference type="ARBA" id="ARBA00023015"/>
    </source>
</evidence>
<keyword evidence="3" id="KW-0963">Cytoplasm</keyword>
<feature type="repeat" description="ANK" evidence="11">
    <location>
        <begin position="682"/>
        <end position="714"/>
    </location>
</feature>
<dbReference type="InterPro" id="IPR002110">
    <property type="entry name" value="Ankyrin_rpt"/>
</dbReference>
<name>H2YII0_CIOSA</name>
<dbReference type="GO" id="GO:0000981">
    <property type="term" value="F:DNA-binding transcription factor activity, RNA polymerase II-specific"/>
    <property type="evidence" value="ECO:0007669"/>
    <property type="project" value="TreeGrafter"/>
</dbReference>
<dbReference type="FunFam" id="2.60.40.340:FF:000004">
    <property type="entry name" value="Nuclear factor NF-kappa-B p105 subunit isoform 1"/>
    <property type="match status" value="1"/>
</dbReference>
<keyword evidence="6 11" id="KW-0040">ANK repeat</keyword>
<reference evidence="14" key="1">
    <citation type="submission" date="2003-08" db="EMBL/GenBank/DDBJ databases">
        <authorList>
            <person name="Birren B."/>
            <person name="Nusbaum C."/>
            <person name="Abebe A."/>
            <person name="Abouelleil A."/>
            <person name="Adekoya E."/>
            <person name="Ait-zahra M."/>
            <person name="Allen N."/>
            <person name="Allen T."/>
            <person name="An P."/>
            <person name="Anderson M."/>
            <person name="Anderson S."/>
            <person name="Arachchi H."/>
            <person name="Armbruster J."/>
            <person name="Bachantsang P."/>
            <person name="Baldwin J."/>
            <person name="Barry A."/>
            <person name="Bayul T."/>
            <person name="Blitshsteyn B."/>
            <person name="Bloom T."/>
            <person name="Blye J."/>
            <person name="Boguslavskiy L."/>
            <person name="Borowsky M."/>
            <person name="Boukhgalter B."/>
            <person name="Brunache A."/>
            <person name="Butler J."/>
            <person name="Calixte N."/>
            <person name="Calvo S."/>
            <person name="Camarata J."/>
            <person name="Campo K."/>
            <person name="Chang J."/>
            <person name="Cheshatsang Y."/>
            <person name="Citroen M."/>
            <person name="Collymore A."/>
            <person name="Considine T."/>
            <person name="Cook A."/>
            <person name="Cooke P."/>
            <person name="Corum B."/>
            <person name="Cuomo C."/>
            <person name="David R."/>
            <person name="Dawoe T."/>
            <person name="Degray S."/>
            <person name="Dodge S."/>
            <person name="Dooley K."/>
            <person name="Dorje P."/>
            <person name="Dorjee K."/>
            <person name="Dorris L."/>
            <person name="Duffey N."/>
            <person name="Dupes A."/>
            <person name="Elkins T."/>
            <person name="Engels R."/>
            <person name="Erickson J."/>
            <person name="Farina A."/>
            <person name="Faro S."/>
            <person name="Ferreira P."/>
            <person name="Fischer H."/>
            <person name="Fitzgerald M."/>
            <person name="Foley K."/>
            <person name="Gage D."/>
            <person name="Galagan J."/>
            <person name="Gearin G."/>
            <person name="Gnerre S."/>
            <person name="Gnirke A."/>
            <person name="Goyette A."/>
            <person name="Graham J."/>
            <person name="Grandbois E."/>
            <person name="Gyaltsen K."/>
            <person name="Hafez N."/>
            <person name="Hagopian D."/>
            <person name="Hagos B."/>
            <person name="Hall J."/>
            <person name="Hatcher B."/>
            <person name="Heller A."/>
            <person name="Higgins H."/>
            <person name="Honan T."/>
            <person name="Horn A."/>
            <person name="Houde N."/>
            <person name="Hughes L."/>
            <person name="Hulme W."/>
            <person name="Husby E."/>
            <person name="Iliev I."/>
            <person name="Jaffe D."/>
            <person name="Jones C."/>
            <person name="Kamal M."/>
            <person name="Kamat A."/>
            <person name="Kamvysselis M."/>
            <person name="Karlsson E."/>
            <person name="Kells C."/>
            <person name="Kieu A."/>
            <person name="Kisner P."/>
            <person name="Kodira C."/>
            <person name="Kulbokas E."/>
            <person name="Labutti K."/>
            <person name="Lama D."/>
            <person name="Landers T."/>
            <person name="Leger J."/>
            <person name="Levine S."/>
            <person name="Lewis D."/>
            <person name="Lewis T."/>
            <person name="Lindblad-toh K."/>
            <person name="Liu X."/>
            <person name="Lokyitsang T."/>
            <person name="Lokyitsang Y."/>
            <person name="Lucien O."/>
            <person name="Lui A."/>
            <person name="Ma L.J."/>
            <person name="Mabbitt R."/>
            <person name="Macdonald J."/>
            <person name="Maclean C."/>
            <person name="Major J."/>
            <person name="Manning J."/>
            <person name="Marabella R."/>
            <person name="Maru K."/>
            <person name="Matthews C."/>
            <person name="Mauceli E."/>
            <person name="Mccarthy M."/>
            <person name="Mcdonough S."/>
            <person name="Mcghee T."/>
            <person name="Meldrim J."/>
            <person name="Meneus L."/>
            <person name="Mesirov J."/>
            <person name="Mihalev A."/>
            <person name="Mihova T."/>
            <person name="Mikkelsen T."/>
            <person name="Mlenga V."/>
            <person name="Moru K."/>
            <person name="Mozes J."/>
            <person name="Mulrain L."/>
            <person name="Munson G."/>
            <person name="Naylor J."/>
            <person name="Newes C."/>
            <person name="Nguyen C."/>
            <person name="Nguyen N."/>
            <person name="Nguyen T."/>
            <person name="Nicol R."/>
            <person name="Nielsen C."/>
            <person name="Nizzari M."/>
            <person name="Norbu C."/>
            <person name="Norbu N."/>
            <person name="O'donnell P."/>
            <person name="Okoawo O."/>
            <person name="O'leary S."/>
            <person name="Omotosho B."/>
            <person name="O'neill K."/>
            <person name="Osman S."/>
            <person name="Parker S."/>
            <person name="Perrin D."/>
            <person name="Phunkhang P."/>
            <person name="Piqani B."/>
            <person name="Purcell S."/>
            <person name="Rachupka T."/>
            <person name="Ramasamy U."/>
            <person name="Rameau R."/>
            <person name="Ray V."/>
            <person name="Raymond C."/>
            <person name="Retta R."/>
            <person name="Richardson S."/>
            <person name="Rise C."/>
            <person name="Rodriguez J."/>
            <person name="Rogers J."/>
            <person name="Rogov P."/>
            <person name="Rutman M."/>
            <person name="Schupbach R."/>
            <person name="Seaman C."/>
            <person name="Settipalli S."/>
            <person name="Sharpe T."/>
            <person name="Sheridan J."/>
            <person name="Sherpa N."/>
            <person name="Shi J."/>
            <person name="Smirnov S."/>
            <person name="Smith C."/>
            <person name="Sougnez C."/>
            <person name="Spencer B."/>
            <person name="Stalker J."/>
            <person name="Stange-thomann N."/>
            <person name="Stavropoulos S."/>
            <person name="Stetson K."/>
            <person name="Stone C."/>
            <person name="Stone S."/>
            <person name="Stubbs M."/>
            <person name="Talamas J."/>
            <person name="Tchuinga P."/>
            <person name="Tenzing P."/>
            <person name="Tesfaye S."/>
            <person name="Theodore J."/>
            <person name="Thoulutsang Y."/>
            <person name="Topham K."/>
            <person name="Towey S."/>
            <person name="Tsamla T."/>
            <person name="Tsomo N."/>
            <person name="Vallee D."/>
            <person name="Vassiliev H."/>
            <person name="Venkataraman V."/>
            <person name="Vinson J."/>
            <person name="Vo A."/>
            <person name="Wade C."/>
            <person name="Wang S."/>
            <person name="Wangchuk T."/>
            <person name="Wangdi T."/>
            <person name="Whittaker C."/>
            <person name="Wilkinson J."/>
            <person name="Wu Y."/>
            <person name="Wyman D."/>
            <person name="Yadav S."/>
            <person name="Yang S."/>
            <person name="Yang X."/>
            <person name="Yeager S."/>
            <person name="Yee E."/>
            <person name="Young G."/>
            <person name="Zainoun J."/>
            <person name="Zembeck L."/>
            <person name="Zimmer A."/>
            <person name="Zody M."/>
            <person name="Lander E."/>
        </authorList>
    </citation>
    <scope>NUCLEOTIDE SEQUENCE [LARGE SCALE GENOMIC DNA]</scope>
</reference>
<protein>
    <recommendedName>
        <fullName evidence="12">RHD domain-containing protein</fullName>
    </recommendedName>
</protein>
<dbReference type="PANTHER" id="PTHR24169:SF28">
    <property type="entry name" value="NUCLEAR FACTOR NF-KAPPA-B P110 SUBUNIT"/>
    <property type="match status" value="1"/>
</dbReference>
<evidence type="ECO:0000256" key="10">
    <source>
        <dbReference type="ARBA" id="ARBA00023242"/>
    </source>
</evidence>
<dbReference type="SUPFAM" id="SSF47986">
    <property type="entry name" value="DEATH domain"/>
    <property type="match status" value="1"/>
</dbReference>
<dbReference type="InterPro" id="IPR032397">
    <property type="entry name" value="RHD_dimer"/>
</dbReference>
<dbReference type="InterPro" id="IPR013783">
    <property type="entry name" value="Ig-like_fold"/>
</dbReference>
<dbReference type="CDD" id="cd01177">
    <property type="entry name" value="IPT_NFkappaB"/>
    <property type="match status" value="1"/>
</dbReference>
<dbReference type="PROSITE" id="PS50254">
    <property type="entry name" value="REL_2"/>
    <property type="match status" value="1"/>
</dbReference>
<dbReference type="SUPFAM" id="SSF48403">
    <property type="entry name" value="Ankyrin repeat"/>
    <property type="match status" value="1"/>
</dbReference>
<evidence type="ECO:0000256" key="8">
    <source>
        <dbReference type="ARBA" id="ARBA00023159"/>
    </source>
</evidence>
<evidence type="ECO:0000256" key="2">
    <source>
        <dbReference type="ARBA" id="ARBA00004496"/>
    </source>
</evidence>
<evidence type="ECO:0000256" key="6">
    <source>
        <dbReference type="ARBA" id="ARBA00023043"/>
    </source>
</evidence>
<reference evidence="13" key="3">
    <citation type="submission" date="2025-09" db="UniProtKB">
        <authorList>
            <consortium name="Ensembl"/>
        </authorList>
    </citation>
    <scope>IDENTIFICATION</scope>
</reference>
<evidence type="ECO:0000256" key="11">
    <source>
        <dbReference type="PROSITE-ProRule" id="PRU00023"/>
    </source>
</evidence>
<dbReference type="Gene3D" id="2.60.40.10">
    <property type="entry name" value="Immunoglobulins"/>
    <property type="match status" value="1"/>
</dbReference>
<dbReference type="Ensembl" id="ENSCSAVT00000005200.1">
    <property type="protein sequence ID" value="ENSCSAVP00000005129.1"/>
    <property type="gene ID" value="ENSCSAVG00000003063.1"/>
</dbReference>
<dbReference type="Pfam" id="PF00554">
    <property type="entry name" value="RHD_DNA_bind"/>
    <property type="match status" value="1"/>
</dbReference>
<dbReference type="GO" id="GO:0005737">
    <property type="term" value="C:cytoplasm"/>
    <property type="evidence" value="ECO:0007669"/>
    <property type="project" value="UniProtKB-SubCell"/>
</dbReference>
<keyword evidence="14" id="KW-1185">Reference proteome</keyword>
<dbReference type="InterPro" id="IPR008967">
    <property type="entry name" value="p53-like_TF_DNA-bd_sf"/>
</dbReference>
<comment type="subcellular location">
    <subcellularLocation>
        <location evidence="2">Cytoplasm</location>
    </subcellularLocation>
    <subcellularLocation>
        <location evidence="1">Nucleus</location>
    </subcellularLocation>
</comment>
<dbReference type="InterPro" id="IPR002909">
    <property type="entry name" value="IPT_dom"/>
</dbReference>
<sequence length="813" mass="89901">PYLEIIENPKSRGFRFRYTCEGPSHGGIPGGSSDKNKKTFPAVKICNYQGYARIVVQLVTNEENPRLHPHSLVGKQCQNGICTVQCGPKDMTATFPNLGIQHVTKKNVATILEERYIAAEMQLSSINDGFPQEVQRNIKGEILIVFRHEDRKRISVKATSEAKSIDLSVVRLMFIAYLPDSNGAFTIMLKPVISDAIFDSKAPNAATLKICRMDCNAGSASGGDEVYLLCDKVQKDDIQVVFSEEDMQGNNIWEGYGNFSPTDVHRQFAIVFRTPQYRDVDIKQPVNVQVQLRRKSDHEVSEAKPFTYLPNKSDLELIDRKRRKPMPDFVDHLGNGNTGAEPTEGTYGPHYAPQAQQNKNGTGELGSVFFLFYDNITNHFNPPYLDKYVSSSTLTRIFKSNAYKCLHATQGLNLNLPLYIPKLTKHHGIYISRTGLCKGSIASLWIVESRYFKSGAKNNSILSLTKKWAERNSTALHDYSITGDVRMLLVLQRHLTSIRDHSGDSVLHVAVIHDQLEVLSSLLDVVATLDNKQSIVDAINKQKQTALQVAVLTDNVEAVIDLIKMGANPLILDSYGNHSIHVACRHGNASILYHLLNSKQLDIMQMDMKNHDGLGCFHLAAKASQGTRQCLGLLKSNNFNVNMADTKSGRTALHLAVEMDNLVVAGCLISECDADMEAATYEGYTPLHVAASLGLCEIATLLLACGADPDASTSPPGSENGITPADLAASDQMRDLLNGIKLPFNPKITQNIFSDIAQLDEILRLKLCKLLNAERTGSDWLALAERLSLGSIVTFIRHSENPTNTLLDNYMVS</sequence>